<evidence type="ECO:0000313" key="2">
    <source>
        <dbReference type="EMBL" id="QAY59761.1"/>
    </source>
</evidence>
<dbReference type="RefSeq" id="WP_129387750.1">
    <property type="nucleotide sequence ID" value="NZ_CP035494.1"/>
</dbReference>
<dbReference type="EMBL" id="CP035494">
    <property type="protein sequence ID" value="QAY59761.1"/>
    <property type="molecule type" value="Genomic_DNA"/>
</dbReference>
<sequence length="128" mass="13456">MASDMPLVERALRRATTGALTMQSVMWVFAASTVYVPSGADPGADRSGMRPVYYQKGADRMLAVFTSPAAAEAVNEIAPYLVTFSGEQLLSTMPATDGLVVNPGTPVGFDVEPEGLTQLRDELGTSAA</sequence>
<accession>A0A4V0YD78</accession>
<dbReference type="OrthoDB" id="9152255at2"/>
<protein>
    <submittedName>
        <fullName evidence="2">SseB family protein</fullName>
    </submittedName>
</protein>
<gene>
    <name evidence="2" type="ORF">ET475_07005</name>
</gene>
<evidence type="ECO:0000259" key="1">
    <source>
        <dbReference type="Pfam" id="PF07179"/>
    </source>
</evidence>
<dbReference type="AlphaFoldDB" id="A0A4V0YD78"/>
<dbReference type="InterPro" id="IPR009839">
    <property type="entry name" value="SseB_N"/>
</dbReference>
<dbReference type="KEGG" id="mprt:ET475_07005"/>
<feature type="domain" description="SseB protein N-terminal" evidence="1">
    <location>
        <begin position="9"/>
        <end position="117"/>
    </location>
</feature>
<dbReference type="Proteomes" id="UP000293995">
    <property type="component" value="Chromosome"/>
</dbReference>
<name>A0A4V0YD78_9MICO</name>
<reference evidence="2 3" key="1">
    <citation type="submission" date="2019-01" db="EMBL/GenBank/DDBJ databases">
        <title>Genome sequencing of strain DFW100M-13.</title>
        <authorList>
            <person name="Heo J."/>
            <person name="Kim S.-J."/>
            <person name="Kim J.-S."/>
            <person name="Hong S.-B."/>
            <person name="Kwon S.-W."/>
        </authorList>
    </citation>
    <scope>NUCLEOTIDE SEQUENCE [LARGE SCALE GENOMIC DNA]</scope>
    <source>
        <strain evidence="2 3">DFW100M-13</strain>
    </source>
</reference>
<evidence type="ECO:0000313" key="3">
    <source>
        <dbReference type="Proteomes" id="UP000293995"/>
    </source>
</evidence>
<proteinExistence type="predicted"/>
<dbReference type="Pfam" id="PF07179">
    <property type="entry name" value="SseB"/>
    <property type="match status" value="1"/>
</dbReference>
<organism evidence="2 3">
    <name type="scientific">Microbacterium protaetiae</name>
    <dbReference type="NCBI Taxonomy" id="2509458"/>
    <lineage>
        <taxon>Bacteria</taxon>
        <taxon>Bacillati</taxon>
        <taxon>Actinomycetota</taxon>
        <taxon>Actinomycetes</taxon>
        <taxon>Micrococcales</taxon>
        <taxon>Microbacteriaceae</taxon>
        <taxon>Microbacterium</taxon>
    </lineage>
</organism>
<keyword evidence="3" id="KW-1185">Reference proteome</keyword>